<sequence length="254" mass="30264">MDDSDDNSQGEEKRNEEVSELFYTTLTKPSRGLALLPFHYPRYFGEEFESYRLKYCGSKIKAYDFDTLEPKTWLNDTIVNSYMDLIVERSQLDHYLPKVYSFHSFFYPNYRKKEYDGIASWIKHDIFDYDYILIPIHELQNAHWLMIIVDVELKVIGAFDSLSHDNTHHLEHVRKFLVTHAKAVDDITNELADWEIFNDKSAPPQQNGYDCGVYASQYAQYICKRKILDFQQSQLNYFRKRMKYELLKAKLLND</sequence>
<accession>A0AC34F146</accession>
<protein>
    <submittedName>
        <fullName evidence="2">Ubiquitin-like protease family profile domain-containing protein</fullName>
    </submittedName>
</protein>
<dbReference type="Proteomes" id="UP000887579">
    <property type="component" value="Unplaced"/>
</dbReference>
<proteinExistence type="predicted"/>
<name>A0AC34F146_9BILA</name>
<dbReference type="WBParaSite" id="ES5_v2.g10560.t1">
    <property type="protein sequence ID" value="ES5_v2.g10560.t1"/>
    <property type="gene ID" value="ES5_v2.g10560"/>
</dbReference>
<evidence type="ECO:0000313" key="2">
    <source>
        <dbReference type="WBParaSite" id="ES5_v2.g10560.t1"/>
    </source>
</evidence>
<evidence type="ECO:0000313" key="1">
    <source>
        <dbReference type="Proteomes" id="UP000887579"/>
    </source>
</evidence>
<reference evidence="2" key="1">
    <citation type="submission" date="2022-11" db="UniProtKB">
        <authorList>
            <consortium name="WormBaseParasite"/>
        </authorList>
    </citation>
    <scope>IDENTIFICATION</scope>
</reference>
<organism evidence="1 2">
    <name type="scientific">Panagrolaimus sp. ES5</name>
    <dbReference type="NCBI Taxonomy" id="591445"/>
    <lineage>
        <taxon>Eukaryota</taxon>
        <taxon>Metazoa</taxon>
        <taxon>Ecdysozoa</taxon>
        <taxon>Nematoda</taxon>
        <taxon>Chromadorea</taxon>
        <taxon>Rhabditida</taxon>
        <taxon>Tylenchina</taxon>
        <taxon>Panagrolaimomorpha</taxon>
        <taxon>Panagrolaimoidea</taxon>
        <taxon>Panagrolaimidae</taxon>
        <taxon>Panagrolaimus</taxon>
    </lineage>
</organism>